<dbReference type="GO" id="GO:0016791">
    <property type="term" value="F:phosphatase activity"/>
    <property type="evidence" value="ECO:0007669"/>
    <property type="project" value="UniProtKB-ARBA"/>
</dbReference>
<evidence type="ECO:0000313" key="1">
    <source>
        <dbReference type="EMBL" id="SDP51389.1"/>
    </source>
</evidence>
<accession>A0A1H0TBK6</accession>
<dbReference type="SFLD" id="SFLDS00003">
    <property type="entry name" value="Haloacid_Dehalogenase"/>
    <property type="match status" value="1"/>
</dbReference>
<dbReference type="Gene3D" id="3.30.1240.10">
    <property type="match status" value="1"/>
</dbReference>
<dbReference type="SFLD" id="SFLDG01140">
    <property type="entry name" value="C2.B:_Phosphomannomutase_and_P"/>
    <property type="match status" value="1"/>
</dbReference>
<dbReference type="SUPFAM" id="SSF56784">
    <property type="entry name" value="HAD-like"/>
    <property type="match status" value="1"/>
</dbReference>
<protein>
    <submittedName>
        <fullName evidence="1">Uncharacterized protein</fullName>
    </submittedName>
</protein>
<name>A0A1H0TBK6_9BACI</name>
<dbReference type="STRING" id="930152.SAMN05216565_103399"/>
<dbReference type="InterPro" id="IPR023214">
    <property type="entry name" value="HAD_sf"/>
</dbReference>
<dbReference type="Pfam" id="PF08282">
    <property type="entry name" value="Hydrolase_3"/>
    <property type="match status" value="1"/>
</dbReference>
<dbReference type="NCBIfam" id="TIGR00099">
    <property type="entry name" value="Cof-subfamily"/>
    <property type="match status" value="1"/>
</dbReference>
<dbReference type="PANTHER" id="PTHR10000">
    <property type="entry name" value="PHOSPHOSERINE PHOSPHATASE"/>
    <property type="match status" value="1"/>
</dbReference>
<sequence>MKCVSIDLDGTLLNTEHIISDEDKMVVQELKNKGHDVIINTGRQYKDVIKIEGVSELSCPIFCLNGSMIFSETGETLYETTLSTGLYKELILLLKEFQVGILVYTNQGGFPCTLPQLRGRSNEEIQRMFEQQDYESILNLKDLKIYKLIAWVEEDQSVRIEGVRKRLNPLSSISCSSSFPNNIEITSSEAQKGKAIRRYEQITGVTYSEIYSFGDGGNDLSQFEISTLSFAMDNAPEEIKEKATHITKSNNESGVSHAIKNILALL</sequence>
<proteinExistence type="predicted"/>
<keyword evidence="2" id="KW-1185">Reference proteome</keyword>
<reference evidence="2" key="1">
    <citation type="submission" date="2016-10" db="EMBL/GenBank/DDBJ databases">
        <authorList>
            <person name="Varghese N."/>
            <person name="Submissions S."/>
        </authorList>
    </citation>
    <scope>NUCLEOTIDE SEQUENCE [LARGE SCALE GENOMIC DNA]</scope>
    <source>
        <strain evidence="2">IBRC-M10078</strain>
    </source>
</reference>
<dbReference type="GO" id="GO:0000287">
    <property type="term" value="F:magnesium ion binding"/>
    <property type="evidence" value="ECO:0007669"/>
    <property type="project" value="TreeGrafter"/>
</dbReference>
<evidence type="ECO:0000313" key="2">
    <source>
        <dbReference type="Proteomes" id="UP000199159"/>
    </source>
</evidence>
<dbReference type="PANTHER" id="PTHR10000:SF55">
    <property type="entry name" value="5-AMINO-6-(5-PHOSPHO-D-RIBITYLAMINO)URACIL PHOSPHATASE YCSE"/>
    <property type="match status" value="1"/>
</dbReference>
<dbReference type="InterPro" id="IPR000150">
    <property type="entry name" value="Cof"/>
</dbReference>
<dbReference type="Proteomes" id="UP000199159">
    <property type="component" value="Unassembled WGS sequence"/>
</dbReference>
<dbReference type="InterPro" id="IPR036412">
    <property type="entry name" value="HAD-like_sf"/>
</dbReference>
<organism evidence="1 2">
    <name type="scientific">Litchfieldia salsa</name>
    <dbReference type="NCBI Taxonomy" id="930152"/>
    <lineage>
        <taxon>Bacteria</taxon>
        <taxon>Bacillati</taxon>
        <taxon>Bacillota</taxon>
        <taxon>Bacilli</taxon>
        <taxon>Bacillales</taxon>
        <taxon>Bacillaceae</taxon>
        <taxon>Litchfieldia</taxon>
    </lineage>
</organism>
<dbReference type="InterPro" id="IPR006379">
    <property type="entry name" value="HAD-SF_hydro_IIB"/>
</dbReference>
<dbReference type="Gene3D" id="3.40.50.1000">
    <property type="entry name" value="HAD superfamily/HAD-like"/>
    <property type="match status" value="1"/>
</dbReference>
<dbReference type="GO" id="GO:0005829">
    <property type="term" value="C:cytosol"/>
    <property type="evidence" value="ECO:0007669"/>
    <property type="project" value="TreeGrafter"/>
</dbReference>
<dbReference type="RefSeq" id="WP_090852345.1">
    <property type="nucleotide sequence ID" value="NZ_FNJU01000003.1"/>
</dbReference>
<gene>
    <name evidence="1" type="ORF">SAMN05216565_103399</name>
</gene>
<dbReference type="NCBIfam" id="TIGR01484">
    <property type="entry name" value="HAD-SF-IIB"/>
    <property type="match status" value="1"/>
</dbReference>
<dbReference type="EMBL" id="FNJU01000003">
    <property type="protein sequence ID" value="SDP51389.1"/>
    <property type="molecule type" value="Genomic_DNA"/>
</dbReference>
<dbReference type="OrthoDB" id="9806027at2"/>
<dbReference type="AlphaFoldDB" id="A0A1H0TBK6"/>